<evidence type="ECO:0000313" key="11">
    <source>
        <dbReference type="EMBL" id="MFD2418085.1"/>
    </source>
</evidence>
<keyword evidence="7" id="KW-0256">Endoplasmic reticulum</keyword>
<gene>
    <name evidence="11" type="ORF">ACFSXZ_17315</name>
</gene>
<keyword evidence="3" id="KW-0337">GPI-anchor biosynthesis</keyword>
<reference evidence="12" key="1">
    <citation type="journal article" date="2019" name="Int. J. Syst. Evol. Microbiol.">
        <title>The Global Catalogue of Microorganisms (GCM) 10K type strain sequencing project: providing services to taxonomists for standard genome sequencing and annotation.</title>
        <authorList>
            <consortium name="The Broad Institute Genomics Platform"/>
            <consortium name="The Broad Institute Genome Sequencing Center for Infectious Disease"/>
            <person name="Wu L."/>
            <person name="Ma J."/>
        </authorList>
    </citation>
    <scope>NUCLEOTIDE SEQUENCE [LARGE SCALE GENOMIC DNA]</scope>
    <source>
        <strain evidence="12">CGMCC 4.7645</strain>
    </source>
</reference>
<evidence type="ECO:0000256" key="6">
    <source>
        <dbReference type="ARBA" id="ARBA00022692"/>
    </source>
</evidence>
<evidence type="ECO:0008006" key="13">
    <source>
        <dbReference type="Google" id="ProtNLM"/>
    </source>
</evidence>
<evidence type="ECO:0000256" key="7">
    <source>
        <dbReference type="ARBA" id="ARBA00022824"/>
    </source>
</evidence>
<keyword evidence="8 10" id="KW-1133">Transmembrane helix</keyword>
<feature type="transmembrane region" description="Helical" evidence="10">
    <location>
        <begin position="267"/>
        <end position="287"/>
    </location>
</feature>
<dbReference type="PANTHER" id="PTHR12468">
    <property type="entry name" value="GPI MANNOSYLTRANSFERASE 2"/>
    <property type="match status" value="1"/>
</dbReference>
<dbReference type="InterPro" id="IPR007315">
    <property type="entry name" value="PIG-V/Gpi18"/>
</dbReference>
<feature type="transmembrane region" description="Helical" evidence="10">
    <location>
        <begin position="172"/>
        <end position="197"/>
    </location>
</feature>
<keyword evidence="6 10" id="KW-0812">Transmembrane</keyword>
<comment type="caution">
    <text evidence="11">The sequence shown here is derived from an EMBL/GenBank/DDBJ whole genome shotgun (WGS) entry which is preliminary data.</text>
</comment>
<keyword evidence="12" id="KW-1185">Reference proteome</keyword>
<dbReference type="PANTHER" id="PTHR12468:SF2">
    <property type="entry name" value="GPI MANNOSYLTRANSFERASE 2"/>
    <property type="match status" value="1"/>
</dbReference>
<feature type="transmembrane region" description="Helical" evidence="10">
    <location>
        <begin position="209"/>
        <end position="228"/>
    </location>
</feature>
<comment type="pathway">
    <text evidence="2">Glycolipid biosynthesis; glycosylphosphatidylinositol-anchor biosynthesis.</text>
</comment>
<feature type="transmembrane region" description="Helical" evidence="10">
    <location>
        <begin position="12"/>
        <end position="35"/>
    </location>
</feature>
<dbReference type="EMBL" id="JBHUKR010000007">
    <property type="protein sequence ID" value="MFD2418085.1"/>
    <property type="molecule type" value="Genomic_DNA"/>
</dbReference>
<feature type="transmembrane region" description="Helical" evidence="10">
    <location>
        <begin position="318"/>
        <end position="334"/>
    </location>
</feature>
<keyword evidence="9 10" id="KW-0472">Membrane</keyword>
<feature type="transmembrane region" description="Helical" evidence="10">
    <location>
        <begin position="95"/>
        <end position="116"/>
    </location>
</feature>
<accession>A0ABW5FTZ2</accession>
<name>A0ABW5FTZ2_9PSEU</name>
<dbReference type="Proteomes" id="UP001597417">
    <property type="component" value="Unassembled WGS sequence"/>
</dbReference>
<comment type="subcellular location">
    <subcellularLocation>
        <location evidence="1">Endoplasmic reticulum membrane</location>
        <topology evidence="1">Multi-pass membrane protein</topology>
    </subcellularLocation>
</comment>
<sequence>MFGPLRSARPAIALYYGLQAIAFAVLIVMGLRVHYPPDFFIGHWDGAWFLEIAEHGYRIPVLLDQHGMPVQNSMVFFPLYPALVALPVALGVPGVWAGFLVTLLVGGLAAAGLFTLGSELDGPRTGTLLAALWAIAPGAAALHMVYSESLLCALSAWALVAVVRRRWTAAGWLTVLAGLTRAVALALVVAVMVAALIAIVRREDGRRPWLAILLAPLGTAGYLGYVALRTGRPDGWLWLQSAWQMRFDWGRFTWERLGRGLVGDSPWLTLTSLIVLAAVVQLVWLYTTKTHPALYVYGTLVVFIALTSSNYFQSRARFLLPAFTILLPAAMLAAKLPKRALAVLLPVGALASGWYGMFLTTVATVNP</sequence>
<feature type="transmembrane region" description="Helical" evidence="10">
    <location>
        <begin position="341"/>
        <end position="365"/>
    </location>
</feature>
<feature type="transmembrane region" description="Helical" evidence="10">
    <location>
        <begin position="128"/>
        <end position="160"/>
    </location>
</feature>
<evidence type="ECO:0000256" key="8">
    <source>
        <dbReference type="ARBA" id="ARBA00022989"/>
    </source>
</evidence>
<evidence type="ECO:0000256" key="1">
    <source>
        <dbReference type="ARBA" id="ARBA00004477"/>
    </source>
</evidence>
<evidence type="ECO:0000256" key="4">
    <source>
        <dbReference type="ARBA" id="ARBA00022676"/>
    </source>
</evidence>
<keyword evidence="4" id="KW-0328">Glycosyltransferase</keyword>
<evidence type="ECO:0000256" key="5">
    <source>
        <dbReference type="ARBA" id="ARBA00022679"/>
    </source>
</evidence>
<evidence type="ECO:0000256" key="10">
    <source>
        <dbReference type="SAM" id="Phobius"/>
    </source>
</evidence>
<keyword evidence="5" id="KW-0808">Transferase</keyword>
<evidence type="ECO:0000256" key="3">
    <source>
        <dbReference type="ARBA" id="ARBA00022502"/>
    </source>
</evidence>
<organism evidence="11 12">
    <name type="scientific">Amycolatopsis pigmentata</name>
    <dbReference type="NCBI Taxonomy" id="450801"/>
    <lineage>
        <taxon>Bacteria</taxon>
        <taxon>Bacillati</taxon>
        <taxon>Actinomycetota</taxon>
        <taxon>Actinomycetes</taxon>
        <taxon>Pseudonocardiales</taxon>
        <taxon>Pseudonocardiaceae</taxon>
        <taxon>Amycolatopsis</taxon>
    </lineage>
</organism>
<proteinExistence type="predicted"/>
<evidence type="ECO:0000256" key="2">
    <source>
        <dbReference type="ARBA" id="ARBA00004687"/>
    </source>
</evidence>
<feature type="transmembrane region" description="Helical" evidence="10">
    <location>
        <begin position="294"/>
        <end position="312"/>
    </location>
</feature>
<dbReference type="RefSeq" id="WP_378266048.1">
    <property type="nucleotide sequence ID" value="NZ_JBHUKR010000007.1"/>
</dbReference>
<evidence type="ECO:0000256" key="9">
    <source>
        <dbReference type="ARBA" id="ARBA00023136"/>
    </source>
</evidence>
<evidence type="ECO:0000313" key="12">
    <source>
        <dbReference type="Proteomes" id="UP001597417"/>
    </source>
</evidence>
<protein>
    <recommendedName>
        <fullName evidence="13">Dolichyl-phosphate-mannose-protein mannosyltransferase</fullName>
    </recommendedName>
</protein>